<evidence type="ECO:0000256" key="1">
    <source>
        <dbReference type="ARBA" id="ARBA00006738"/>
    </source>
</evidence>
<dbReference type="Proteomes" id="UP000592294">
    <property type="component" value="Unassembled WGS sequence"/>
</dbReference>
<dbReference type="Pfam" id="PF02021">
    <property type="entry name" value="UPF0102"/>
    <property type="match status" value="1"/>
</dbReference>
<dbReference type="HAMAP" id="MF_00048">
    <property type="entry name" value="UPF0102"/>
    <property type="match status" value="1"/>
</dbReference>
<dbReference type="Gene3D" id="3.40.1350.10">
    <property type="match status" value="1"/>
</dbReference>
<dbReference type="CDD" id="cd20736">
    <property type="entry name" value="PoNe_Nuclease"/>
    <property type="match status" value="1"/>
</dbReference>
<dbReference type="GO" id="GO:0003676">
    <property type="term" value="F:nucleic acid binding"/>
    <property type="evidence" value="ECO:0007669"/>
    <property type="project" value="InterPro"/>
</dbReference>
<keyword evidence="4" id="KW-1185">Reference proteome</keyword>
<dbReference type="PANTHER" id="PTHR34039">
    <property type="entry name" value="UPF0102 PROTEIN YRAN"/>
    <property type="match status" value="1"/>
</dbReference>
<sequence>MSGTDPSRRSRPDTRAIGEAKERLAESFLIAQGLRLVARNQRSRFGEIDLVMRDEAVLVFVEVRYRRSTRFGTPAATVDARKQQRLILAARHYLHRHPTQLACRFDVVAISAEDDIQWIRQAFTL</sequence>
<evidence type="ECO:0000256" key="2">
    <source>
        <dbReference type="HAMAP-Rule" id="MF_00048"/>
    </source>
</evidence>
<reference evidence="3 4" key="1">
    <citation type="submission" date="2020-06" db="EMBL/GenBank/DDBJ databases">
        <title>Whole-genome sequence of Allochromatium humboldtianum DSM 21881, type strain.</title>
        <authorList>
            <person name="Kyndt J.A."/>
            <person name="Meyer T.E."/>
        </authorList>
    </citation>
    <scope>NUCLEOTIDE SEQUENCE [LARGE SCALE GENOMIC DNA]</scope>
    <source>
        <strain evidence="3 4">DSM 21881</strain>
    </source>
</reference>
<dbReference type="NCBIfam" id="TIGR00252">
    <property type="entry name" value="YraN family protein"/>
    <property type="match status" value="1"/>
</dbReference>
<dbReference type="InterPro" id="IPR011335">
    <property type="entry name" value="Restrct_endonuc-II-like"/>
</dbReference>
<comment type="caution">
    <text evidence="3">The sequence shown here is derived from an EMBL/GenBank/DDBJ whole genome shotgun (WGS) entry which is preliminary data.</text>
</comment>
<dbReference type="PANTHER" id="PTHR34039:SF1">
    <property type="entry name" value="UPF0102 PROTEIN YRAN"/>
    <property type="match status" value="1"/>
</dbReference>
<dbReference type="NCBIfam" id="NF009150">
    <property type="entry name" value="PRK12497.1-3"/>
    <property type="match status" value="1"/>
</dbReference>
<comment type="similarity">
    <text evidence="1 2">Belongs to the UPF0102 family.</text>
</comment>
<protein>
    <recommendedName>
        <fullName evidence="2">UPF0102 protein HW932_16350</fullName>
    </recommendedName>
</protein>
<dbReference type="InterPro" id="IPR011856">
    <property type="entry name" value="tRNA_endonuc-like_dom_sf"/>
</dbReference>
<dbReference type="SUPFAM" id="SSF52980">
    <property type="entry name" value="Restriction endonuclease-like"/>
    <property type="match status" value="1"/>
</dbReference>
<dbReference type="InterPro" id="IPR003509">
    <property type="entry name" value="UPF0102_YraN-like"/>
</dbReference>
<gene>
    <name evidence="3" type="ORF">HW932_16350</name>
</gene>
<proteinExistence type="inferred from homology"/>
<dbReference type="EMBL" id="JABZEO010000012">
    <property type="protein sequence ID" value="NVZ10836.1"/>
    <property type="molecule type" value="Genomic_DNA"/>
</dbReference>
<evidence type="ECO:0000313" key="4">
    <source>
        <dbReference type="Proteomes" id="UP000592294"/>
    </source>
</evidence>
<organism evidence="3 4">
    <name type="scientific">Allochromatium humboldtianum</name>
    <dbReference type="NCBI Taxonomy" id="504901"/>
    <lineage>
        <taxon>Bacteria</taxon>
        <taxon>Pseudomonadati</taxon>
        <taxon>Pseudomonadota</taxon>
        <taxon>Gammaproteobacteria</taxon>
        <taxon>Chromatiales</taxon>
        <taxon>Chromatiaceae</taxon>
        <taxon>Allochromatium</taxon>
    </lineage>
</organism>
<accession>A0A850RF49</accession>
<evidence type="ECO:0000313" key="3">
    <source>
        <dbReference type="EMBL" id="NVZ10836.1"/>
    </source>
</evidence>
<dbReference type="RefSeq" id="WP_176977561.1">
    <property type="nucleotide sequence ID" value="NZ_JABZEO010000012.1"/>
</dbReference>
<dbReference type="AlphaFoldDB" id="A0A850RF49"/>
<name>A0A850RF49_9GAMM</name>